<gene>
    <name evidence="1" type="ORF">POSPLADRAFT_1097494</name>
</gene>
<evidence type="ECO:0000313" key="2">
    <source>
        <dbReference type="Proteomes" id="UP000194127"/>
    </source>
</evidence>
<dbReference type="RefSeq" id="XP_024337988.1">
    <property type="nucleotide sequence ID" value="XM_024483149.1"/>
</dbReference>
<accession>A0A1X6MXT9</accession>
<dbReference type="GeneID" id="36328098"/>
<dbReference type="EMBL" id="KZ110599">
    <property type="protein sequence ID" value="OSX61194.1"/>
    <property type="molecule type" value="Genomic_DNA"/>
</dbReference>
<protein>
    <submittedName>
        <fullName evidence="1">Uncharacterized protein</fullName>
    </submittedName>
</protein>
<organism evidence="1 2">
    <name type="scientific">Postia placenta MAD-698-R-SB12</name>
    <dbReference type="NCBI Taxonomy" id="670580"/>
    <lineage>
        <taxon>Eukaryota</taxon>
        <taxon>Fungi</taxon>
        <taxon>Dikarya</taxon>
        <taxon>Basidiomycota</taxon>
        <taxon>Agaricomycotina</taxon>
        <taxon>Agaricomycetes</taxon>
        <taxon>Polyporales</taxon>
        <taxon>Adustoporiaceae</taxon>
        <taxon>Rhodonia</taxon>
    </lineage>
</organism>
<name>A0A1X6MXT9_9APHY</name>
<evidence type="ECO:0000313" key="1">
    <source>
        <dbReference type="EMBL" id="OSX61194.1"/>
    </source>
</evidence>
<feature type="non-terminal residue" evidence="1">
    <location>
        <position position="1"/>
    </location>
</feature>
<reference evidence="1 2" key="1">
    <citation type="submission" date="2017-04" db="EMBL/GenBank/DDBJ databases">
        <title>Genome Sequence of the Model Brown-Rot Fungus Postia placenta SB12.</title>
        <authorList>
            <consortium name="DOE Joint Genome Institute"/>
            <person name="Gaskell J."/>
            <person name="Kersten P."/>
            <person name="Larrondo L.F."/>
            <person name="Canessa P."/>
            <person name="Martinez D."/>
            <person name="Hibbett D."/>
            <person name="Schmoll M."/>
            <person name="Kubicek C.P."/>
            <person name="Martinez A.T."/>
            <person name="Yadav J."/>
            <person name="Master E."/>
            <person name="Magnuson J.K."/>
            <person name="James T."/>
            <person name="Yaver D."/>
            <person name="Berka R."/>
            <person name="Labutti K."/>
            <person name="Lipzen A."/>
            <person name="Aerts A."/>
            <person name="Barry K."/>
            <person name="Henrissat B."/>
            <person name="Blanchette R."/>
            <person name="Grigoriev I."/>
            <person name="Cullen D."/>
        </authorList>
    </citation>
    <scope>NUCLEOTIDE SEQUENCE [LARGE SCALE GENOMIC DNA]</scope>
    <source>
        <strain evidence="1 2">MAD-698-R-SB12</strain>
    </source>
</reference>
<dbReference type="AlphaFoldDB" id="A0A1X6MXT9"/>
<feature type="non-terminal residue" evidence="1">
    <location>
        <position position="88"/>
    </location>
</feature>
<dbReference type="Proteomes" id="UP000194127">
    <property type="component" value="Unassembled WGS sequence"/>
</dbReference>
<keyword evidence="2" id="KW-1185">Reference proteome</keyword>
<proteinExistence type="predicted"/>
<sequence length="88" mass="10008">QRTTSFPIMLARRLPVVERLHILDGSFHKITLPSLFHPCLLEFESVTILQPTNIAFASVDSFIGMVLALPGPRELEFRDAHWSQHAIE</sequence>